<evidence type="ECO:0000256" key="2">
    <source>
        <dbReference type="ARBA" id="ARBA00007797"/>
    </source>
</evidence>
<reference evidence="8" key="1">
    <citation type="journal article" date="2012" name="Nat. Genet.">
        <title>Whole-genome sequence of Schistosoma haematobium.</title>
        <authorList>
            <person name="Young N.D."/>
            <person name="Jex A.R."/>
            <person name="Li B."/>
            <person name="Liu S."/>
            <person name="Yang L."/>
            <person name="Xiong Z."/>
            <person name="Li Y."/>
            <person name="Cantacessi C."/>
            <person name="Hall R.S."/>
            <person name="Xu X."/>
            <person name="Chen F."/>
            <person name="Wu X."/>
            <person name="Zerlotini A."/>
            <person name="Oliveira G."/>
            <person name="Hofmann A."/>
            <person name="Zhang G."/>
            <person name="Fang X."/>
            <person name="Kang Y."/>
            <person name="Campbell B.E."/>
            <person name="Loukas A."/>
            <person name="Ranganathan S."/>
            <person name="Rollinson D."/>
            <person name="Rinaldi G."/>
            <person name="Brindley P.J."/>
            <person name="Yang H."/>
            <person name="Wang J."/>
            <person name="Wang J."/>
            <person name="Gasser R.B."/>
        </authorList>
    </citation>
    <scope>NUCLEOTIDE SEQUENCE [LARGE SCALE GENOMIC DNA]</scope>
</reference>
<dbReference type="GO" id="GO:0003682">
    <property type="term" value="F:chromatin binding"/>
    <property type="evidence" value="ECO:0007669"/>
    <property type="project" value="TreeGrafter"/>
</dbReference>
<proteinExistence type="inferred from homology"/>
<evidence type="ECO:0000256" key="4">
    <source>
        <dbReference type="ARBA" id="ARBA00023242"/>
    </source>
</evidence>
<dbReference type="Pfam" id="PF03914">
    <property type="entry name" value="CBF"/>
    <property type="match status" value="1"/>
</dbReference>
<keyword evidence="3" id="KW-0175">Coiled coil</keyword>
<organism evidence="8">
    <name type="scientific">Schistosoma haematobium</name>
    <name type="common">Blood fluke</name>
    <dbReference type="NCBI Taxonomy" id="6185"/>
    <lineage>
        <taxon>Eukaryota</taxon>
        <taxon>Metazoa</taxon>
        <taxon>Spiralia</taxon>
        <taxon>Lophotrochozoa</taxon>
        <taxon>Platyhelminthes</taxon>
        <taxon>Trematoda</taxon>
        <taxon>Digenea</taxon>
        <taxon>Strigeidida</taxon>
        <taxon>Schistosomatoidea</taxon>
        <taxon>Schistosomatidae</taxon>
        <taxon>Schistosoma</taxon>
    </lineage>
</organism>
<dbReference type="GO" id="GO:0006270">
    <property type="term" value="P:DNA replication initiation"/>
    <property type="evidence" value="ECO:0007669"/>
    <property type="project" value="TreeGrafter"/>
</dbReference>
<evidence type="ECO:0000256" key="5">
    <source>
        <dbReference type="ARBA" id="ARBA00032701"/>
    </source>
</evidence>
<keyword evidence="4" id="KW-0539">Nucleus</keyword>
<dbReference type="PANTHER" id="PTHR14428:SF5">
    <property type="entry name" value="NUCLEOLAR COMPLEX PROTEIN 3 HOMOLOG"/>
    <property type="match status" value="1"/>
</dbReference>
<dbReference type="InterPro" id="IPR016024">
    <property type="entry name" value="ARM-type_fold"/>
</dbReference>
<feature type="compositionally biased region" description="Basic and acidic residues" evidence="7">
    <location>
        <begin position="271"/>
        <end position="300"/>
    </location>
</feature>
<feature type="region of interest" description="Disordered" evidence="7">
    <location>
        <begin position="271"/>
        <end position="304"/>
    </location>
</feature>
<comment type="subcellular location">
    <subcellularLocation>
        <location evidence="1">Nucleus</location>
        <location evidence="1">Nucleolus</location>
    </subcellularLocation>
</comment>
<dbReference type="STRING" id="6185.A0A095A0S9"/>
<dbReference type="Pfam" id="PF07540">
    <property type="entry name" value="NOC3p"/>
    <property type="match status" value="1"/>
</dbReference>
<sequence length="706" mass="80400">MTAGDKLSGVQQLLSTRSVISDIKHSIAIKCENILKSPEENMNLLRDIIKTFESEHFRKLRQIRALVIASLCVVFRDVLPAYRIRPATEKEKSQPTKKETRKIWYYEEHLLLNYRKYTELLRVILRDKCLDMKSPRLKIYSKLDWNEVVLQFFSDVLQNEKLTAIRCVCQLLESHPDFNYSKELIEVLPPYLNITRTQVINETLFNHLQVSSLIIKTLNNMFENDADRDVTLTICRTIHRFCRSKSYKVGVSVIKALSCVSITEVERHEEEGKPKLDRRLRSRRERKESKMERKLQKEMAETQSLQTREKRLKMNTLVMNEVLFVFFKILKTTSDSELLSAIFKGLSKYAKLINTQYVDNLMSVLNGMVAKKSTSIVDGLHCVHTALSIISSSDASDVLTTDPTAFCNHLYTILGRIVGVGVSDITESDNAVSHLPSIIKAYDRSNTPAAQAAANLVQRSKITESSNKTTCPDETTSVTASISNRISAYEMEHISDTLISCLNILLVRRKHEVSTNRILAFSKRLSSAALAVSDPYCSSSLLIKLFHLLRLFPRCEILFDCDPEICSNYKPDLNDPELCFPASACLWDLLLLKKHSDPVVNQLANLIMQWGNDVCVGGIGVTSTKQYMLHIDGRQVSLDHLTHLSSDDLRIELKTLIEKDISVPEIQSTKQINTSDFQLSDSFIKYLSEYDLTSDVEPPAKKMKSL</sequence>
<evidence type="ECO:0000256" key="1">
    <source>
        <dbReference type="ARBA" id="ARBA00004604"/>
    </source>
</evidence>
<dbReference type="InterPro" id="IPR011501">
    <property type="entry name" value="Noc3_N"/>
</dbReference>
<gene>
    <name evidence="8" type="ORF">MS3_09322</name>
</gene>
<dbReference type="GO" id="GO:0005730">
    <property type="term" value="C:nucleolus"/>
    <property type="evidence" value="ECO:0007669"/>
    <property type="project" value="UniProtKB-SubCell"/>
</dbReference>
<dbReference type="SUPFAM" id="SSF48371">
    <property type="entry name" value="ARM repeat"/>
    <property type="match status" value="1"/>
</dbReference>
<evidence type="ECO:0000313" key="8">
    <source>
        <dbReference type="EMBL" id="KGB40835.1"/>
    </source>
</evidence>
<dbReference type="InterPro" id="IPR016903">
    <property type="entry name" value="Nucleolar_cplx-assoc_3"/>
</dbReference>
<protein>
    <recommendedName>
        <fullName evidence="6">NOC3-like protein</fullName>
    </recommendedName>
    <alternativeName>
        <fullName evidence="5">Nucleolar complex-associated protein 3-like protein</fullName>
    </alternativeName>
</protein>
<accession>A0A095A0S9</accession>
<dbReference type="PANTHER" id="PTHR14428">
    <property type="entry name" value="NUCLEOLAR COMPLEX PROTEIN 3"/>
    <property type="match status" value="1"/>
</dbReference>
<name>A0A095A0S9_SCHHA</name>
<evidence type="ECO:0000256" key="7">
    <source>
        <dbReference type="SAM" id="MobiDB-lite"/>
    </source>
</evidence>
<evidence type="ECO:0000256" key="3">
    <source>
        <dbReference type="ARBA" id="ARBA00023054"/>
    </source>
</evidence>
<comment type="similarity">
    <text evidence="2">Belongs to the CBF/MAK21 family.</text>
</comment>
<dbReference type="InterPro" id="IPR005612">
    <property type="entry name" value="CCAAT-binding_factor"/>
</dbReference>
<dbReference type="AlphaFoldDB" id="A0A095A0S9"/>
<dbReference type="EMBL" id="KL251606">
    <property type="protein sequence ID" value="KGB40835.1"/>
    <property type="molecule type" value="Genomic_DNA"/>
</dbReference>
<evidence type="ECO:0000256" key="6">
    <source>
        <dbReference type="ARBA" id="ARBA00032937"/>
    </source>
</evidence>